<dbReference type="EMBL" id="VSSQ01000022">
    <property type="protein sequence ID" value="MPL63592.1"/>
    <property type="molecule type" value="Genomic_DNA"/>
</dbReference>
<dbReference type="InterPro" id="IPR001387">
    <property type="entry name" value="Cro/C1-type_HTH"/>
</dbReference>
<dbReference type="AlphaFoldDB" id="A0A644TBM4"/>
<evidence type="ECO:0000313" key="1">
    <source>
        <dbReference type="EMBL" id="MPL63592.1"/>
    </source>
</evidence>
<gene>
    <name evidence="1" type="ORF">SDC9_09233</name>
</gene>
<comment type="caution">
    <text evidence="1">The sequence shown here is derived from an EMBL/GenBank/DDBJ whole genome shotgun (WGS) entry which is preliminary data.</text>
</comment>
<name>A0A644TBM4_9ZZZZ</name>
<protein>
    <submittedName>
        <fullName evidence="1">Uncharacterized protein</fullName>
    </submittedName>
</protein>
<dbReference type="Gene3D" id="1.10.260.40">
    <property type="entry name" value="lambda repressor-like DNA-binding domains"/>
    <property type="match status" value="1"/>
</dbReference>
<accession>A0A644TBM4</accession>
<organism evidence="1">
    <name type="scientific">bioreactor metagenome</name>
    <dbReference type="NCBI Taxonomy" id="1076179"/>
    <lineage>
        <taxon>unclassified sequences</taxon>
        <taxon>metagenomes</taxon>
        <taxon>ecological metagenomes</taxon>
    </lineage>
</organism>
<sequence>MNISQAVIRRIEELCRERHLSINALSNISGITQSTVNDIMNYFLIWSRKSSKVYGDQRGILPLVFCRTNRYLTKAEQKTTPLSTNRGPYWRAQRLKHRYTEMFSRPAPMPLLPPRI</sequence>
<dbReference type="GO" id="GO:0003677">
    <property type="term" value="F:DNA binding"/>
    <property type="evidence" value="ECO:0007669"/>
    <property type="project" value="InterPro"/>
</dbReference>
<proteinExistence type="predicted"/>
<dbReference type="CDD" id="cd00093">
    <property type="entry name" value="HTH_XRE"/>
    <property type="match status" value="1"/>
</dbReference>
<dbReference type="SUPFAM" id="SSF47413">
    <property type="entry name" value="lambda repressor-like DNA-binding domains"/>
    <property type="match status" value="1"/>
</dbReference>
<reference evidence="1" key="1">
    <citation type="submission" date="2019-08" db="EMBL/GenBank/DDBJ databases">
        <authorList>
            <person name="Kucharzyk K."/>
            <person name="Murdoch R.W."/>
            <person name="Higgins S."/>
            <person name="Loffler F."/>
        </authorList>
    </citation>
    <scope>NUCLEOTIDE SEQUENCE</scope>
</reference>
<dbReference type="InterPro" id="IPR010982">
    <property type="entry name" value="Lambda_DNA-bd_dom_sf"/>
</dbReference>